<keyword evidence="6 19" id="KW-0732">Signal</keyword>
<dbReference type="PROSITE" id="PS51473">
    <property type="entry name" value="GNK2"/>
    <property type="match status" value="2"/>
</dbReference>
<evidence type="ECO:0000256" key="17">
    <source>
        <dbReference type="PROSITE-ProRule" id="PRU10141"/>
    </source>
</evidence>
<feature type="domain" description="Protein kinase" evidence="20">
    <location>
        <begin position="353"/>
        <end position="640"/>
    </location>
</feature>
<keyword evidence="13" id="KW-1015">Disulfide bond</keyword>
<dbReference type="InterPro" id="IPR011009">
    <property type="entry name" value="Kinase-like_dom_sf"/>
</dbReference>
<evidence type="ECO:0000313" key="22">
    <source>
        <dbReference type="EMBL" id="PVH63051.1"/>
    </source>
</evidence>
<dbReference type="InterPro" id="IPR001245">
    <property type="entry name" value="Ser-Thr/Tyr_kinase_cat_dom"/>
</dbReference>
<feature type="transmembrane region" description="Helical" evidence="18">
    <location>
        <begin position="282"/>
        <end position="309"/>
    </location>
</feature>
<dbReference type="GO" id="GO:0005886">
    <property type="term" value="C:plasma membrane"/>
    <property type="evidence" value="ECO:0007669"/>
    <property type="project" value="TreeGrafter"/>
</dbReference>
<dbReference type="Gene3D" id="3.30.200.20">
    <property type="entry name" value="Phosphorylase Kinase, domain 1"/>
    <property type="match status" value="1"/>
</dbReference>
<reference evidence="22" key="1">
    <citation type="submission" date="2018-04" db="EMBL/GenBank/DDBJ databases">
        <title>WGS assembly of Panicum hallii.</title>
        <authorList>
            <person name="Lovell J."/>
            <person name="Jenkins J."/>
            <person name="Lowry D."/>
            <person name="Mamidi S."/>
            <person name="Sreedasyam A."/>
            <person name="Weng X."/>
            <person name="Barry K."/>
            <person name="Bonette J."/>
            <person name="Campitelli B."/>
            <person name="Daum C."/>
            <person name="Gordon S."/>
            <person name="Gould B."/>
            <person name="Lipzen A."/>
            <person name="Macqueen A."/>
            <person name="Palacio-Mejia J."/>
            <person name="Plott C."/>
            <person name="Shakirov E."/>
            <person name="Shu S."/>
            <person name="Yoshinaga Y."/>
            <person name="Zane M."/>
            <person name="Rokhsar D."/>
            <person name="Grimwood J."/>
            <person name="Schmutz J."/>
            <person name="Juenger T."/>
        </authorList>
    </citation>
    <scope>NUCLEOTIDE SEQUENCE [LARGE SCALE GENOMIC DNA]</scope>
    <source>
        <strain evidence="22">FIL2</strain>
    </source>
</reference>
<feature type="binding site" evidence="17">
    <location>
        <position position="381"/>
    </location>
    <ligand>
        <name>ATP</name>
        <dbReference type="ChEBI" id="CHEBI:30616"/>
    </ligand>
</feature>
<dbReference type="GO" id="GO:0005524">
    <property type="term" value="F:ATP binding"/>
    <property type="evidence" value="ECO:0007669"/>
    <property type="project" value="UniProtKB-UniRule"/>
</dbReference>
<dbReference type="Gene3D" id="1.10.510.10">
    <property type="entry name" value="Transferase(Phosphotransferase) domain 1"/>
    <property type="match status" value="1"/>
</dbReference>
<evidence type="ECO:0000256" key="10">
    <source>
        <dbReference type="ARBA" id="ARBA00022840"/>
    </source>
</evidence>
<feature type="chain" id="PRO_5015589263" description="non-specific serine/threonine protein kinase" evidence="19">
    <location>
        <begin position="27"/>
        <end position="670"/>
    </location>
</feature>
<evidence type="ECO:0000256" key="15">
    <source>
        <dbReference type="ARBA" id="ARBA00047899"/>
    </source>
</evidence>
<dbReference type="InterPro" id="IPR017441">
    <property type="entry name" value="Protein_kinase_ATP_BS"/>
</dbReference>
<protein>
    <recommendedName>
        <fullName evidence="2">non-specific serine/threonine protein kinase</fullName>
        <ecNumber evidence="2">2.7.11.1</ecNumber>
    </recommendedName>
</protein>
<keyword evidence="8 17" id="KW-0547">Nucleotide-binding</keyword>
<keyword evidence="11 18" id="KW-1133">Transmembrane helix</keyword>
<evidence type="ECO:0000256" key="1">
    <source>
        <dbReference type="ARBA" id="ARBA00004167"/>
    </source>
</evidence>
<feature type="domain" description="Gnk2-homologous" evidence="21">
    <location>
        <begin position="10"/>
        <end position="122"/>
    </location>
</feature>
<evidence type="ECO:0000256" key="13">
    <source>
        <dbReference type="ARBA" id="ARBA00023157"/>
    </source>
</evidence>
<keyword evidence="7" id="KW-0677">Repeat</keyword>
<proteinExistence type="predicted"/>
<evidence type="ECO:0000256" key="4">
    <source>
        <dbReference type="ARBA" id="ARBA00022679"/>
    </source>
</evidence>
<dbReference type="EC" id="2.7.11.1" evidence="2"/>
<dbReference type="AlphaFoldDB" id="A0A2T8KLK7"/>
<keyword evidence="5 18" id="KW-0812">Transmembrane</keyword>
<name>A0A2T8KLK7_9POAL</name>
<dbReference type="SUPFAM" id="SSF56112">
    <property type="entry name" value="Protein kinase-like (PK-like)"/>
    <property type="match status" value="1"/>
</dbReference>
<dbReference type="InterPro" id="IPR038408">
    <property type="entry name" value="GNK2_sf"/>
</dbReference>
<evidence type="ECO:0000256" key="8">
    <source>
        <dbReference type="ARBA" id="ARBA00022741"/>
    </source>
</evidence>
<dbReference type="Gene3D" id="3.30.430.20">
    <property type="entry name" value="Gnk2 domain, C-X8-C-X2-C motif"/>
    <property type="match status" value="2"/>
</dbReference>
<dbReference type="EMBL" id="CM008048">
    <property type="protein sequence ID" value="PVH63051.1"/>
    <property type="molecule type" value="Genomic_DNA"/>
</dbReference>
<evidence type="ECO:0000256" key="12">
    <source>
        <dbReference type="ARBA" id="ARBA00023136"/>
    </source>
</evidence>
<dbReference type="Proteomes" id="UP000243499">
    <property type="component" value="Chromosome 3"/>
</dbReference>
<evidence type="ECO:0000259" key="21">
    <source>
        <dbReference type="PROSITE" id="PS51473"/>
    </source>
</evidence>
<comment type="catalytic activity">
    <reaction evidence="16">
        <text>L-seryl-[protein] + ATP = O-phospho-L-seryl-[protein] + ADP + H(+)</text>
        <dbReference type="Rhea" id="RHEA:17989"/>
        <dbReference type="Rhea" id="RHEA-COMP:9863"/>
        <dbReference type="Rhea" id="RHEA-COMP:11604"/>
        <dbReference type="ChEBI" id="CHEBI:15378"/>
        <dbReference type="ChEBI" id="CHEBI:29999"/>
        <dbReference type="ChEBI" id="CHEBI:30616"/>
        <dbReference type="ChEBI" id="CHEBI:83421"/>
        <dbReference type="ChEBI" id="CHEBI:456216"/>
        <dbReference type="EC" id="2.7.11.1"/>
    </reaction>
</comment>
<evidence type="ECO:0000256" key="3">
    <source>
        <dbReference type="ARBA" id="ARBA00022527"/>
    </source>
</evidence>
<comment type="subcellular location">
    <subcellularLocation>
        <location evidence="1">Membrane</location>
        <topology evidence="1">Single-pass membrane protein</topology>
    </subcellularLocation>
</comment>
<dbReference type="GO" id="GO:0004674">
    <property type="term" value="F:protein serine/threonine kinase activity"/>
    <property type="evidence" value="ECO:0007669"/>
    <property type="project" value="UniProtKB-KW"/>
</dbReference>
<evidence type="ECO:0000256" key="14">
    <source>
        <dbReference type="ARBA" id="ARBA00023180"/>
    </source>
</evidence>
<evidence type="ECO:0000256" key="16">
    <source>
        <dbReference type="ARBA" id="ARBA00048679"/>
    </source>
</evidence>
<accession>A0A2T8KLK7</accession>
<evidence type="ECO:0000256" key="11">
    <source>
        <dbReference type="ARBA" id="ARBA00022989"/>
    </source>
</evidence>
<dbReference type="Pfam" id="PF07714">
    <property type="entry name" value="PK_Tyr_Ser-Thr"/>
    <property type="match status" value="1"/>
</dbReference>
<dbReference type="FunFam" id="1.10.510.10:FF:000129">
    <property type="entry name" value="cysteine-rich receptor-like protein kinase 10"/>
    <property type="match status" value="1"/>
</dbReference>
<gene>
    <name evidence="22" type="ORF">PAHAL_3G461900</name>
</gene>
<dbReference type="Gramene" id="PVH63051">
    <property type="protein sequence ID" value="PVH63051"/>
    <property type="gene ID" value="PAHAL_3G461900"/>
</dbReference>
<dbReference type="FunFam" id="3.30.200.20:FF:000195">
    <property type="entry name" value="G-type lectin S-receptor-like serine/threonine-protein kinase"/>
    <property type="match status" value="1"/>
</dbReference>
<evidence type="ECO:0000259" key="20">
    <source>
        <dbReference type="PROSITE" id="PS50011"/>
    </source>
</evidence>
<dbReference type="CDD" id="cd23509">
    <property type="entry name" value="Gnk2-like"/>
    <property type="match status" value="2"/>
</dbReference>
<feature type="signal peptide" evidence="19">
    <location>
        <begin position="1"/>
        <end position="26"/>
    </location>
</feature>
<dbReference type="InterPro" id="IPR008271">
    <property type="entry name" value="Ser/Thr_kinase_AS"/>
</dbReference>
<dbReference type="CDD" id="cd14066">
    <property type="entry name" value="STKc_IRAK"/>
    <property type="match status" value="1"/>
</dbReference>
<dbReference type="InterPro" id="IPR000719">
    <property type="entry name" value="Prot_kinase_dom"/>
</dbReference>
<evidence type="ECO:0000256" key="6">
    <source>
        <dbReference type="ARBA" id="ARBA00022729"/>
    </source>
</evidence>
<feature type="domain" description="Gnk2-homologous" evidence="21">
    <location>
        <begin position="141"/>
        <end position="250"/>
    </location>
</feature>
<sequence>MMNAVFGVVLLLVLVGGGLTPFPARADVFCDNLIQVAATLPKDTSSSPAHFAATTLGYPPDVVYALALCRGDVINDSACGECVASALDELLNGIPPPQQQQCYKASYEYHEICALVYSEDDILTSSNSNTTEGNGAGDGTPYTKWDEQSWGTWVDDAMVIVGLLQELLMATAQAAASTTAPRRFATGAMDSGTTLPWFYSLAQCTPDMSAGNCLACLSRLVGMVNSTIALRIGGQIHAIRCHLRYAANRFYNTTPMLIVRPPSTPAPTPTTTVKHKKHMSKFWAIPIVVIPLAAAAAAYLSFIFCCSWLRQTYRKGSRHTGDFQRDEELVWQGKNSEFSVFDFEQLLEATNHFSEENKLGQGGFGSVYKGQFSEGLEIAVKRLSSHSGQGFLEFKNEVQLIAKFQHSNLVRLLGCCSQEEEKILVYEYLPNKSLDFFIFDETRRPLLDWNKRIAIIEGIAHGLLYLHKHSRLRVIHRDLKPSNILLDREMNPKISDFGLAKIFTSNNTEGSTTRRVVGTYGYMAPEYACEGLFSIKSDVFSFGVLVLEILGGKRNSGSSECGNFINLLGYAWQLYKEGRWSELIDASLVPIRDSAEVMRCMNIALLCVQEKAADRPTMLDVVAMLSSKTMVLVDPKHPGYFNLRVGNEEAFSATRQSSINDMTISVTTGR</sequence>
<keyword evidence="10 17" id="KW-0067">ATP-binding</keyword>
<dbReference type="GO" id="GO:0006950">
    <property type="term" value="P:response to stress"/>
    <property type="evidence" value="ECO:0007669"/>
    <property type="project" value="UniProtKB-ARBA"/>
</dbReference>
<keyword evidence="4" id="KW-0808">Transferase</keyword>
<evidence type="ECO:0000256" key="2">
    <source>
        <dbReference type="ARBA" id="ARBA00012513"/>
    </source>
</evidence>
<evidence type="ECO:0000256" key="18">
    <source>
        <dbReference type="SAM" id="Phobius"/>
    </source>
</evidence>
<keyword evidence="9" id="KW-0418">Kinase</keyword>
<evidence type="ECO:0000256" key="7">
    <source>
        <dbReference type="ARBA" id="ARBA00022737"/>
    </source>
</evidence>
<dbReference type="PROSITE" id="PS00107">
    <property type="entry name" value="PROTEIN_KINASE_ATP"/>
    <property type="match status" value="1"/>
</dbReference>
<dbReference type="Pfam" id="PF01657">
    <property type="entry name" value="Stress-antifung"/>
    <property type="match status" value="2"/>
</dbReference>
<keyword evidence="14" id="KW-0325">Glycoprotein</keyword>
<dbReference type="PROSITE" id="PS00108">
    <property type="entry name" value="PROTEIN_KINASE_ST"/>
    <property type="match status" value="1"/>
</dbReference>
<keyword evidence="3" id="KW-0723">Serine/threonine-protein kinase</keyword>
<dbReference type="PANTHER" id="PTHR27002:SF345">
    <property type="entry name" value="PROTEIN KINASE DOMAIN-CONTAINING PROTEIN"/>
    <property type="match status" value="1"/>
</dbReference>
<comment type="catalytic activity">
    <reaction evidence="15">
        <text>L-threonyl-[protein] + ATP = O-phospho-L-threonyl-[protein] + ADP + H(+)</text>
        <dbReference type="Rhea" id="RHEA:46608"/>
        <dbReference type="Rhea" id="RHEA-COMP:11060"/>
        <dbReference type="Rhea" id="RHEA-COMP:11605"/>
        <dbReference type="ChEBI" id="CHEBI:15378"/>
        <dbReference type="ChEBI" id="CHEBI:30013"/>
        <dbReference type="ChEBI" id="CHEBI:30616"/>
        <dbReference type="ChEBI" id="CHEBI:61977"/>
        <dbReference type="ChEBI" id="CHEBI:456216"/>
        <dbReference type="EC" id="2.7.11.1"/>
    </reaction>
</comment>
<dbReference type="PROSITE" id="PS50011">
    <property type="entry name" value="PROTEIN_KINASE_DOM"/>
    <property type="match status" value="1"/>
</dbReference>
<organism evidence="22">
    <name type="scientific">Panicum hallii</name>
    <dbReference type="NCBI Taxonomy" id="206008"/>
    <lineage>
        <taxon>Eukaryota</taxon>
        <taxon>Viridiplantae</taxon>
        <taxon>Streptophyta</taxon>
        <taxon>Embryophyta</taxon>
        <taxon>Tracheophyta</taxon>
        <taxon>Spermatophyta</taxon>
        <taxon>Magnoliopsida</taxon>
        <taxon>Liliopsida</taxon>
        <taxon>Poales</taxon>
        <taxon>Poaceae</taxon>
        <taxon>PACMAD clade</taxon>
        <taxon>Panicoideae</taxon>
        <taxon>Panicodae</taxon>
        <taxon>Paniceae</taxon>
        <taxon>Panicinae</taxon>
        <taxon>Panicum</taxon>
        <taxon>Panicum sect. Panicum</taxon>
    </lineage>
</organism>
<evidence type="ECO:0000256" key="19">
    <source>
        <dbReference type="SAM" id="SignalP"/>
    </source>
</evidence>
<keyword evidence="12 18" id="KW-0472">Membrane</keyword>
<dbReference type="PANTHER" id="PTHR27002">
    <property type="entry name" value="RECEPTOR-LIKE SERINE/THREONINE-PROTEIN KINASE SD1-8"/>
    <property type="match status" value="1"/>
</dbReference>
<evidence type="ECO:0000256" key="5">
    <source>
        <dbReference type="ARBA" id="ARBA00022692"/>
    </source>
</evidence>
<evidence type="ECO:0000256" key="9">
    <source>
        <dbReference type="ARBA" id="ARBA00022777"/>
    </source>
</evidence>
<dbReference type="InterPro" id="IPR002902">
    <property type="entry name" value="GNK2"/>
</dbReference>
<dbReference type="SMART" id="SM00220">
    <property type="entry name" value="S_TKc"/>
    <property type="match status" value="1"/>
</dbReference>